<feature type="domain" description="HTH araC/xylS-type" evidence="3">
    <location>
        <begin position="226"/>
        <end position="324"/>
    </location>
</feature>
<dbReference type="Proteomes" id="UP000305202">
    <property type="component" value="Unassembled WGS sequence"/>
</dbReference>
<evidence type="ECO:0000256" key="2">
    <source>
        <dbReference type="ARBA" id="ARBA00023163"/>
    </source>
</evidence>
<dbReference type="InterPro" id="IPR052158">
    <property type="entry name" value="INH-QAR"/>
</dbReference>
<sequence>MKLRTLTREIAILSIPPIDLLNIAGPLEAFRIANTLIQNGPLYDVELVSAKNEKQIQCDSGINLTAHATLDDEKWARSSIDTLIITTQFPPSGIYPEKVTQWLCQQEKRVRRICSMSAGIFVLAQCGMLKDKIVTTHWRIRDHFAKCYPGIKIEEQPIWVKDGKIYSSAGMSSGIDLVLNLIAEDHGNLLASKVTKELVLFLRRPGNQAQLSLSLMAQYANHRSIRELQPWLTENLAQDLTVDVLAERLAISRSTFIRIFKQEMNITPAKYVETLRVEAAQRFLKMTSMNLDHIAAKCGFASADVFRRSFQRNLGITPLSYRKQFKPGN</sequence>
<dbReference type="Gene3D" id="1.10.10.60">
    <property type="entry name" value="Homeodomain-like"/>
    <property type="match status" value="2"/>
</dbReference>
<reference evidence="4 5" key="1">
    <citation type="submission" date="2019-04" db="EMBL/GenBank/DDBJ databases">
        <authorList>
            <person name="Li M."/>
            <person name="Gao C."/>
        </authorList>
    </citation>
    <scope>NUCLEOTIDE SEQUENCE [LARGE SCALE GENOMIC DNA]</scope>
    <source>
        <strain evidence="4 5">BGMRC 2031</strain>
    </source>
</reference>
<dbReference type="Gene3D" id="3.40.50.880">
    <property type="match status" value="1"/>
</dbReference>
<dbReference type="Pfam" id="PF01965">
    <property type="entry name" value="DJ-1_PfpI"/>
    <property type="match status" value="1"/>
</dbReference>
<keyword evidence="5" id="KW-1185">Reference proteome</keyword>
<keyword evidence="2" id="KW-0804">Transcription</keyword>
<evidence type="ECO:0000259" key="3">
    <source>
        <dbReference type="PROSITE" id="PS01124"/>
    </source>
</evidence>
<dbReference type="EMBL" id="SZPQ01000001">
    <property type="protein sequence ID" value="TKI08520.1"/>
    <property type="molecule type" value="Genomic_DNA"/>
</dbReference>
<keyword evidence="1" id="KW-0805">Transcription regulation</keyword>
<dbReference type="InterPro" id="IPR018060">
    <property type="entry name" value="HTH_AraC"/>
</dbReference>
<dbReference type="PROSITE" id="PS01124">
    <property type="entry name" value="HTH_ARAC_FAMILY_2"/>
    <property type="match status" value="1"/>
</dbReference>
<evidence type="ECO:0000313" key="4">
    <source>
        <dbReference type="EMBL" id="TKI08520.1"/>
    </source>
</evidence>
<proteinExistence type="predicted"/>
<dbReference type="PANTHER" id="PTHR43130:SF3">
    <property type="entry name" value="HTH-TYPE TRANSCRIPTIONAL REGULATOR RV1931C"/>
    <property type="match status" value="1"/>
</dbReference>
<dbReference type="PANTHER" id="PTHR43130">
    <property type="entry name" value="ARAC-FAMILY TRANSCRIPTIONAL REGULATOR"/>
    <property type="match status" value="1"/>
</dbReference>
<protein>
    <submittedName>
        <fullName evidence="4">AraC family transcriptional regulator</fullName>
    </submittedName>
</protein>
<name>A0ABY2SQL8_9HYPH</name>
<accession>A0ABY2SQL8</accession>
<dbReference type="InterPro" id="IPR002818">
    <property type="entry name" value="DJ-1/PfpI"/>
</dbReference>
<organism evidence="4 5">
    <name type="scientific">Martelella alba</name>
    <dbReference type="NCBI Taxonomy" id="2590451"/>
    <lineage>
        <taxon>Bacteria</taxon>
        <taxon>Pseudomonadati</taxon>
        <taxon>Pseudomonadota</taxon>
        <taxon>Alphaproteobacteria</taxon>
        <taxon>Hyphomicrobiales</taxon>
        <taxon>Aurantimonadaceae</taxon>
        <taxon>Martelella</taxon>
    </lineage>
</organism>
<dbReference type="InterPro" id="IPR029062">
    <property type="entry name" value="Class_I_gatase-like"/>
</dbReference>
<dbReference type="SUPFAM" id="SSF52317">
    <property type="entry name" value="Class I glutamine amidotransferase-like"/>
    <property type="match status" value="1"/>
</dbReference>
<dbReference type="CDD" id="cd03137">
    <property type="entry name" value="GATase1_AraC_1"/>
    <property type="match status" value="1"/>
</dbReference>
<comment type="caution">
    <text evidence="4">The sequence shown here is derived from an EMBL/GenBank/DDBJ whole genome shotgun (WGS) entry which is preliminary data.</text>
</comment>
<dbReference type="InterPro" id="IPR009057">
    <property type="entry name" value="Homeodomain-like_sf"/>
</dbReference>
<dbReference type="RefSeq" id="WP_136987810.1">
    <property type="nucleotide sequence ID" value="NZ_SZPQ01000001.1"/>
</dbReference>
<gene>
    <name evidence="4" type="ORF">FCN80_00180</name>
</gene>
<dbReference type="SMART" id="SM00342">
    <property type="entry name" value="HTH_ARAC"/>
    <property type="match status" value="1"/>
</dbReference>
<evidence type="ECO:0000256" key="1">
    <source>
        <dbReference type="ARBA" id="ARBA00023015"/>
    </source>
</evidence>
<dbReference type="Pfam" id="PF12833">
    <property type="entry name" value="HTH_18"/>
    <property type="match status" value="1"/>
</dbReference>
<evidence type="ECO:0000313" key="5">
    <source>
        <dbReference type="Proteomes" id="UP000305202"/>
    </source>
</evidence>
<dbReference type="SUPFAM" id="SSF46689">
    <property type="entry name" value="Homeodomain-like"/>
    <property type="match status" value="2"/>
</dbReference>